<dbReference type="Proteomes" id="UP001628078">
    <property type="component" value="Unassembled WGS sequence"/>
</dbReference>
<feature type="transmembrane region" description="Helical" evidence="1">
    <location>
        <begin position="101"/>
        <end position="121"/>
    </location>
</feature>
<protein>
    <submittedName>
        <fullName evidence="2">Membrane protein</fullName>
    </submittedName>
</protein>
<feature type="transmembrane region" description="Helical" evidence="1">
    <location>
        <begin position="244"/>
        <end position="261"/>
    </location>
</feature>
<evidence type="ECO:0000313" key="3">
    <source>
        <dbReference type="Proteomes" id="UP001628078"/>
    </source>
</evidence>
<sequence>MDRQFAYSKVPLITGGFWLAKLISTGLGESVSDFSVGIFGQKNQVAGAIFTVVWSLGLFSFFLIRQLRNDRYQPINYWLSVALLAVFGTFSADGFKAVTGLHYFETTMIFFVLMLASFAVWYSQSHDLSIHHITSRLNEVFYWLTVAFSFMLGTAAGDWMASSRSGAYNIDTSSLGLGFLNTGLLLGAIFLVLVAFRRFGKPTQNGLPEIISFWAAYALTRPIGASFADYFGYDFHGGVLGNRGMSLIWFVAFVIVLTVIVKKSGSTSVQLEQPVEETMAHQK</sequence>
<evidence type="ECO:0000313" key="2">
    <source>
        <dbReference type="EMBL" id="GKT05515.1"/>
    </source>
</evidence>
<dbReference type="EMBL" id="BQXO01000002">
    <property type="protein sequence ID" value="GKT05515.1"/>
    <property type="molecule type" value="Genomic_DNA"/>
</dbReference>
<dbReference type="InterPro" id="IPR007136">
    <property type="entry name" value="DUF347"/>
</dbReference>
<gene>
    <name evidence="2" type="ORF">JCM31185_08040</name>
</gene>
<organism evidence="2 3">
    <name type="scientific">Furfurilactobacillus curtus</name>
    <dbReference type="NCBI Taxonomy" id="1746200"/>
    <lineage>
        <taxon>Bacteria</taxon>
        <taxon>Bacillati</taxon>
        <taxon>Bacillota</taxon>
        <taxon>Bacilli</taxon>
        <taxon>Lactobacillales</taxon>
        <taxon>Lactobacillaceae</taxon>
        <taxon>Furfurilactobacillus</taxon>
    </lineage>
</organism>
<feature type="transmembrane region" description="Helical" evidence="1">
    <location>
        <begin position="44"/>
        <end position="64"/>
    </location>
</feature>
<keyword evidence="1" id="KW-0472">Membrane</keyword>
<comment type="caution">
    <text evidence="2">The sequence shown here is derived from an EMBL/GenBank/DDBJ whole genome shotgun (WGS) entry which is preliminary data.</text>
</comment>
<evidence type="ECO:0000256" key="1">
    <source>
        <dbReference type="SAM" id="Phobius"/>
    </source>
</evidence>
<feature type="transmembrane region" description="Helical" evidence="1">
    <location>
        <begin position="76"/>
        <end position="95"/>
    </location>
</feature>
<accession>A0ABQ5JMV5</accession>
<keyword evidence="1" id="KW-0812">Transmembrane</keyword>
<feature type="transmembrane region" description="Helical" evidence="1">
    <location>
        <begin position="173"/>
        <end position="194"/>
    </location>
</feature>
<proteinExistence type="predicted"/>
<reference evidence="2 3" key="1">
    <citation type="submission" date="2022-03" db="EMBL/GenBank/DDBJ databases">
        <title>Draft genome sequence of Furfurilactobacillus curtus JCM 31185.</title>
        <authorList>
            <person name="Suzuki S."/>
            <person name="Endo A."/>
            <person name="Kajikawa A."/>
        </authorList>
    </citation>
    <scope>NUCLEOTIDE SEQUENCE [LARGE SCALE GENOMIC DNA]</scope>
    <source>
        <strain evidence="2 3">JCM 31185</strain>
    </source>
</reference>
<keyword evidence="3" id="KW-1185">Reference proteome</keyword>
<feature type="transmembrane region" description="Helical" evidence="1">
    <location>
        <begin position="141"/>
        <end position="161"/>
    </location>
</feature>
<name>A0ABQ5JMV5_9LACO</name>
<dbReference type="Pfam" id="PF03988">
    <property type="entry name" value="DUF347"/>
    <property type="match status" value="3"/>
</dbReference>
<keyword evidence="1" id="KW-1133">Transmembrane helix</keyword>